<keyword evidence="1" id="KW-1133">Transmembrane helix</keyword>
<gene>
    <name evidence="2" type="ORF">ACFPFM_07085</name>
</gene>
<feature type="transmembrane region" description="Helical" evidence="1">
    <location>
        <begin position="93"/>
        <end position="111"/>
    </location>
</feature>
<protein>
    <recommendedName>
        <fullName evidence="4">Integral membrane protein</fullName>
    </recommendedName>
</protein>
<evidence type="ECO:0008006" key="4">
    <source>
        <dbReference type="Google" id="ProtNLM"/>
    </source>
</evidence>
<feature type="transmembrane region" description="Helical" evidence="1">
    <location>
        <begin position="58"/>
        <end position="81"/>
    </location>
</feature>
<keyword evidence="3" id="KW-1185">Reference proteome</keyword>
<comment type="caution">
    <text evidence="2">The sequence shown here is derived from an EMBL/GenBank/DDBJ whole genome shotgun (WGS) entry which is preliminary data.</text>
</comment>
<dbReference type="Proteomes" id="UP001595833">
    <property type="component" value="Unassembled WGS sequence"/>
</dbReference>
<sequence>MTTTQGTTAPPVTLVAAFFGFLVSAVSALAGGLVVLGMEEELADAVRRSSPGSTEEQVGAAVTLGQATVLGTAVLIALVYLWLSFKLKAGRNWARVTLTVFTVLQVASVVATDGNTWVGYASAAVAVAALVLSYLPASNAHFRRAR</sequence>
<name>A0ABV9XWC9_9PSEU</name>
<proteinExistence type="predicted"/>
<feature type="transmembrane region" description="Helical" evidence="1">
    <location>
        <begin position="117"/>
        <end position="137"/>
    </location>
</feature>
<evidence type="ECO:0000313" key="3">
    <source>
        <dbReference type="Proteomes" id="UP001595833"/>
    </source>
</evidence>
<dbReference type="RefSeq" id="WP_344039470.1">
    <property type="nucleotide sequence ID" value="NZ_BAAAKE010000016.1"/>
</dbReference>
<dbReference type="EMBL" id="JBHSJB010000006">
    <property type="protein sequence ID" value="MFC5053519.1"/>
    <property type="molecule type" value="Genomic_DNA"/>
</dbReference>
<accession>A0ABV9XWC9</accession>
<reference evidence="3" key="1">
    <citation type="journal article" date="2019" name="Int. J. Syst. Evol. Microbiol.">
        <title>The Global Catalogue of Microorganisms (GCM) 10K type strain sequencing project: providing services to taxonomists for standard genome sequencing and annotation.</title>
        <authorList>
            <consortium name="The Broad Institute Genomics Platform"/>
            <consortium name="The Broad Institute Genome Sequencing Center for Infectious Disease"/>
            <person name="Wu L."/>
            <person name="Ma J."/>
        </authorList>
    </citation>
    <scope>NUCLEOTIDE SEQUENCE [LARGE SCALE GENOMIC DNA]</scope>
    <source>
        <strain evidence="3">KCTC 12848</strain>
    </source>
</reference>
<evidence type="ECO:0000256" key="1">
    <source>
        <dbReference type="SAM" id="Phobius"/>
    </source>
</evidence>
<keyword evidence="1" id="KW-0812">Transmembrane</keyword>
<keyword evidence="1" id="KW-0472">Membrane</keyword>
<feature type="transmembrane region" description="Helical" evidence="1">
    <location>
        <begin position="12"/>
        <end position="38"/>
    </location>
</feature>
<evidence type="ECO:0000313" key="2">
    <source>
        <dbReference type="EMBL" id="MFC5053519.1"/>
    </source>
</evidence>
<organism evidence="2 3">
    <name type="scientific">Saccharothrix xinjiangensis</name>
    <dbReference type="NCBI Taxonomy" id="204798"/>
    <lineage>
        <taxon>Bacteria</taxon>
        <taxon>Bacillati</taxon>
        <taxon>Actinomycetota</taxon>
        <taxon>Actinomycetes</taxon>
        <taxon>Pseudonocardiales</taxon>
        <taxon>Pseudonocardiaceae</taxon>
        <taxon>Saccharothrix</taxon>
    </lineage>
</organism>